<accession>A0AAN7T771</accession>
<reference evidence="1 2" key="1">
    <citation type="submission" date="2023-08" db="EMBL/GenBank/DDBJ databases">
        <title>Black Yeasts Isolated from many extreme environments.</title>
        <authorList>
            <person name="Coleine C."/>
            <person name="Stajich J.E."/>
            <person name="Selbmann L."/>
        </authorList>
    </citation>
    <scope>NUCLEOTIDE SEQUENCE [LARGE SCALE GENOMIC DNA]</scope>
    <source>
        <strain evidence="1 2">CCFEE 5910</strain>
    </source>
</reference>
<dbReference type="EMBL" id="JAVRRJ010000001">
    <property type="protein sequence ID" value="KAK5090156.1"/>
    <property type="molecule type" value="Genomic_DNA"/>
</dbReference>
<evidence type="ECO:0000313" key="2">
    <source>
        <dbReference type="Proteomes" id="UP001309876"/>
    </source>
</evidence>
<sequence length="346" mass="39442">MGNPYVKRHAGSASYIRSSKFRHPLLMSSYNKVDADVSSFKQPSTHEAISSDQITTIPQRVPSDTDRESAIGLASDTDVQQRKHVPEYDHQYLCIRPSNVFERFGNLGVASAIHTNNYPADIQTRQLLVLQKEEWATPCLTFYDDSPLARLYDNFRKVSMNHIAGGISAASILGREDEINVELLFRDRNSEDDLDVSNFACDVWRNILGQQDVYVVLAMTAMTARLARWMLIPSIQTWHQIPAIARPFPSQKLIPHNPSIDFCAHPIARQSLMNHYSDWISAGEQGNICVSWPHTFDGAIFKHPRTGQRHISKEFERHISDHRVWNWTNDVLKTMPCMEDLGAVIR</sequence>
<dbReference type="Pfam" id="PF11905">
    <property type="entry name" value="DUF3425"/>
    <property type="match status" value="1"/>
</dbReference>
<organism evidence="1 2">
    <name type="scientific">Lithohypha guttulata</name>
    <dbReference type="NCBI Taxonomy" id="1690604"/>
    <lineage>
        <taxon>Eukaryota</taxon>
        <taxon>Fungi</taxon>
        <taxon>Dikarya</taxon>
        <taxon>Ascomycota</taxon>
        <taxon>Pezizomycotina</taxon>
        <taxon>Eurotiomycetes</taxon>
        <taxon>Chaetothyriomycetidae</taxon>
        <taxon>Chaetothyriales</taxon>
        <taxon>Trichomeriaceae</taxon>
        <taxon>Lithohypha</taxon>
    </lineage>
</organism>
<dbReference type="PANTHER" id="PTHR37012:SF7">
    <property type="entry name" value="B-ZIP TRANSCRIPTION FACTOR (EUROFUNG)-RELATED"/>
    <property type="match status" value="1"/>
</dbReference>
<gene>
    <name evidence="1" type="ORF">LTR05_000326</name>
</gene>
<dbReference type="PANTHER" id="PTHR37012">
    <property type="entry name" value="B-ZIP TRANSCRIPTION FACTOR (EUROFUNG)-RELATED"/>
    <property type="match status" value="1"/>
</dbReference>
<dbReference type="Proteomes" id="UP001309876">
    <property type="component" value="Unassembled WGS sequence"/>
</dbReference>
<protein>
    <submittedName>
        <fullName evidence="1">Uncharacterized protein</fullName>
    </submittedName>
</protein>
<name>A0AAN7T771_9EURO</name>
<dbReference type="AlphaFoldDB" id="A0AAN7T771"/>
<keyword evidence="2" id="KW-1185">Reference proteome</keyword>
<proteinExistence type="predicted"/>
<evidence type="ECO:0000313" key="1">
    <source>
        <dbReference type="EMBL" id="KAK5090156.1"/>
    </source>
</evidence>
<comment type="caution">
    <text evidence="1">The sequence shown here is derived from an EMBL/GenBank/DDBJ whole genome shotgun (WGS) entry which is preliminary data.</text>
</comment>
<dbReference type="InterPro" id="IPR021833">
    <property type="entry name" value="DUF3425"/>
</dbReference>